<gene>
    <name evidence="4" type="ORF">MNODULE_21840</name>
</gene>
<dbReference type="PANTHER" id="PTHR43080:SF2">
    <property type="entry name" value="CBS DOMAIN-CONTAINING PROTEIN"/>
    <property type="match status" value="1"/>
</dbReference>
<dbReference type="PANTHER" id="PTHR43080">
    <property type="entry name" value="CBS DOMAIN-CONTAINING PROTEIN CBSX3, MITOCHONDRIAL"/>
    <property type="match status" value="1"/>
</dbReference>
<reference evidence="4 5" key="1">
    <citation type="journal article" date="2020" name="Nature">
        <title>Bacterial chemolithoautotrophy via manganese oxidation.</title>
        <authorList>
            <person name="Yu H."/>
            <person name="Leadbetter J.R."/>
        </authorList>
    </citation>
    <scope>NUCLEOTIDE SEQUENCE [LARGE SCALE GENOMIC DNA]</scope>
    <source>
        <strain evidence="4 5">Mn-1</strain>
    </source>
</reference>
<dbReference type="EMBL" id="VTOW01000006">
    <property type="protein sequence ID" value="NKE73405.1"/>
    <property type="molecule type" value="Genomic_DNA"/>
</dbReference>
<dbReference type="Pfam" id="PF00571">
    <property type="entry name" value="CBS"/>
    <property type="match status" value="2"/>
</dbReference>
<evidence type="ECO:0000259" key="3">
    <source>
        <dbReference type="PROSITE" id="PS51371"/>
    </source>
</evidence>
<evidence type="ECO:0000256" key="2">
    <source>
        <dbReference type="PROSITE-ProRule" id="PRU00703"/>
    </source>
</evidence>
<organism evidence="4 5">
    <name type="scientific">Candidatus Manganitrophus noduliformans</name>
    <dbReference type="NCBI Taxonomy" id="2606439"/>
    <lineage>
        <taxon>Bacteria</taxon>
        <taxon>Pseudomonadati</taxon>
        <taxon>Nitrospirota</taxon>
        <taxon>Nitrospiria</taxon>
        <taxon>Candidatus Troglogloeales</taxon>
        <taxon>Candidatus Manganitrophaceae</taxon>
        <taxon>Candidatus Manganitrophus</taxon>
    </lineage>
</organism>
<dbReference type="SUPFAM" id="SSF54631">
    <property type="entry name" value="CBS-domain pair"/>
    <property type="match status" value="1"/>
</dbReference>
<feature type="domain" description="CBS" evidence="3">
    <location>
        <begin position="70"/>
        <end position="121"/>
    </location>
</feature>
<comment type="caution">
    <text evidence="4">The sequence shown here is derived from an EMBL/GenBank/DDBJ whole genome shotgun (WGS) entry which is preliminary data.</text>
</comment>
<dbReference type="Proteomes" id="UP000534783">
    <property type="component" value="Unassembled WGS sequence"/>
</dbReference>
<keyword evidence="1 2" id="KW-0129">CBS domain</keyword>
<dbReference type="SMART" id="SM00116">
    <property type="entry name" value="CBS"/>
    <property type="match status" value="2"/>
</dbReference>
<accession>A0A7X6IDD0</accession>
<dbReference type="InterPro" id="IPR051257">
    <property type="entry name" value="Diverse_CBS-Domain"/>
</dbReference>
<feature type="domain" description="CBS" evidence="3">
    <location>
        <begin position="7"/>
        <end position="62"/>
    </location>
</feature>
<dbReference type="InterPro" id="IPR046342">
    <property type="entry name" value="CBS_dom_sf"/>
</dbReference>
<evidence type="ECO:0000313" key="4">
    <source>
        <dbReference type="EMBL" id="NKE73405.1"/>
    </source>
</evidence>
<evidence type="ECO:0000256" key="1">
    <source>
        <dbReference type="ARBA" id="ARBA00023122"/>
    </source>
</evidence>
<name>A0A7X6IDD0_9BACT</name>
<evidence type="ECO:0000313" key="5">
    <source>
        <dbReference type="Proteomes" id="UP000534783"/>
    </source>
</evidence>
<dbReference type="PROSITE" id="PS51371">
    <property type="entry name" value="CBS"/>
    <property type="match status" value="2"/>
</dbReference>
<protein>
    <submittedName>
        <fullName evidence="4">CBS domain-containing protein</fullName>
    </submittedName>
</protein>
<dbReference type="Gene3D" id="3.10.580.10">
    <property type="entry name" value="CBS-domain"/>
    <property type="match status" value="1"/>
</dbReference>
<sequence length="121" mass="13560">MQVKEIMTQDVEVIRPEATLQEAAEKMQERKIGVLPVCDGDFVVGMLSDKDVHLRTVGEDPARTKVQDAMLAEVVYCFEDAAVEEAAKLMQEKQLRRLVVLSREKRLAGIVSLADLAGRYK</sequence>
<keyword evidence="5" id="KW-1185">Reference proteome</keyword>
<dbReference type="InterPro" id="IPR000644">
    <property type="entry name" value="CBS_dom"/>
</dbReference>
<dbReference type="AlphaFoldDB" id="A0A7X6IDD0"/>
<dbReference type="RefSeq" id="WP_168063354.1">
    <property type="nucleotide sequence ID" value="NZ_VTOW01000006.1"/>
</dbReference>
<proteinExistence type="predicted"/>
<dbReference type="CDD" id="cd04622">
    <property type="entry name" value="CBS_pair_HRP1_like"/>
    <property type="match status" value="1"/>
</dbReference>